<evidence type="ECO:0000256" key="4">
    <source>
        <dbReference type="SAM" id="MobiDB-lite"/>
    </source>
</evidence>
<dbReference type="GO" id="GO:0005737">
    <property type="term" value="C:cytoplasm"/>
    <property type="evidence" value="ECO:0007669"/>
    <property type="project" value="TreeGrafter"/>
</dbReference>
<feature type="domain" description="EF-hand" evidence="5">
    <location>
        <begin position="272"/>
        <end position="307"/>
    </location>
</feature>
<dbReference type="GO" id="GO:0004722">
    <property type="term" value="F:protein serine/threonine phosphatase activity"/>
    <property type="evidence" value="ECO:0007669"/>
    <property type="project" value="UniProtKB-EC"/>
</dbReference>
<evidence type="ECO:0000256" key="2">
    <source>
        <dbReference type="ARBA" id="ARBA00022837"/>
    </source>
</evidence>
<dbReference type="Proteomes" id="UP001487740">
    <property type="component" value="Unassembled WGS sequence"/>
</dbReference>
<dbReference type="Pfam" id="PF00149">
    <property type="entry name" value="Metallophos"/>
    <property type="match status" value="1"/>
</dbReference>
<dbReference type="Gene3D" id="1.10.238.10">
    <property type="entry name" value="EF-hand"/>
    <property type="match status" value="1"/>
</dbReference>
<dbReference type="Gene3D" id="3.60.21.10">
    <property type="match status" value="1"/>
</dbReference>
<gene>
    <name evidence="6" type="ORF">O3P69_005547</name>
</gene>
<dbReference type="PANTHER" id="PTHR11668:SF496">
    <property type="entry name" value="SERINE_THREONINE-PROTEIN PHOSPHATASE"/>
    <property type="match status" value="1"/>
</dbReference>
<evidence type="ECO:0000256" key="1">
    <source>
        <dbReference type="ARBA" id="ARBA00008294"/>
    </source>
</evidence>
<dbReference type="SMART" id="SM00156">
    <property type="entry name" value="PP2Ac"/>
    <property type="match status" value="1"/>
</dbReference>
<evidence type="ECO:0000313" key="7">
    <source>
        <dbReference type="Proteomes" id="UP001487740"/>
    </source>
</evidence>
<dbReference type="InterPro" id="IPR004843">
    <property type="entry name" value="Calcineurin-like_PHP"/>
</dbReference>
<keyword evidence="2" id="KW-0106">Calcium</keyword>
<dbReference type="EC" id="3.1.3.16" evidence="3"/>
<dbReference type="InterPro" id="IPR029052">
    <property type="entry name" value="Metallo-depent_PP-like"/>
</dbReference>
<reference evidence="6 7" key="1">
    <citation type="submission" date="2023-03" db="EMBL/GenBank/DDBJ databases">
        <title>High-quality genome of Scylla paramamosain provides insights in environmental adaptation.</title>
        <authorList>
            <person name="Zhang L."/>
        </authorList>
    </citation>
    <scope>NUCLEOTIDE SEQUENCE [LARGE SCALE GENOMIC DNA]</scope>
    <source>
        <strain evidence="6">LZ_2023a</strain>
        <tissue evidence="6">Muscle</tissue>
    </source>
</reference>
<keyword evidence="3" id="KW-0378">Hydrolase</keyword>
<dbReference type="SUPFAM" id="SSF47473">
    <property type="entry name" value="EF-hand"/>
    <property type="match status" value="1"/>
</dbReference>
<evidence type="ECO:0000256" key="3">
    <source>
        <dbReference type="RuleBase" id="RU004273"/>
    </source>
</evidence>
<dbReference type="PROSITE" id="PS00125">
    <property type="entry name" value="SER_THR_PHOSPHATASE"/>
    <property type="match status" value="1"/>
</dbReference>
<comment type="similarity">
    <text evidence="1 3">Belongs to the PPP phosphatase family.</text>
</comment>
<dbReference type="PROSITE" id="PS50222">
    <property type="entry name" value="EF_HAND_2"/>
    <property type="match status" value="1"/>
</dbReference>
<dbReference type="InterPro" id="IPR011992">
    <property type="entry name" value="EF-hand-dom_pair"/>
</dbReference>
<dbReference type="EMBL" id="JARAKH010000017">
    <property type="protein sequence ID" value="KAK8395502.1"/>
    <property type="molecule type" value="Genomic_DNA"/>
</dbReference>
<dbReference type="SUPFAM" id="SSF56300">
    <property type="entry name" value="Metallo-dependent phosphatases"/>
    <property type="match status" value="1"/>
</dbReference>
<proteinExistence type="inferred from homology"/>
<dbReference type="PROSITE" id="PS00018">
    <property type="entry name" value="EF_HAND_1"/>
    <property type="match status" value="1"/>
</dbReference>
<dbReference type="GO" id="GO:0005634">
    <property type="term" value="C:nucleus"/>
    <property type="evidence" value="ECO:0007669"/>
    <property type="project" value="TreeGrafter"/>
</dbReference>
<organism evidence="6 7">
    <name type="scientific">Scylla paramamosain</name>
    <name type="common">Mud crab</name>
    <dbReference type="NCBI Taxonomy" id="85552"/>
    <lineage>
        <taxon>Eukaryota</taxon>
        <taxon>Metazoa</taxon>
        <taxon>Ecdysozoa</taxon>
        <taxon>Arthropoda</taxon>
        <taxon>Crustacea</taxon>
        <taxon>Multicrustacea</taxon>
        <taxon>Malacostraca</taxon>
        <taxon>Eumalacostraca</taxon>
        <taxon>Eucarida</taxon>
        <taxon>Decapoda</taxon>
        <taxon>Pleocyemata</taxon>
        <taxon>Brachyura</taxon>
        <taxon>Eubrachyura</taxon>
        <taxon>Portunoidea</taxon>
        <taxon>Portunidae</taxon>
        <taxon>Portuninae</taxon>
        <taxon>Scylla</taxon>
    </lineage>
</organism>
<dbReference type="InterPro" id="IPR050341">
    <property type="entry name" value="PP1_catalytic_subunit"/>
</dbReference>
<dbReference type="InterPro" id="IPR006186">
    <property type="entry name" value="Ser/Thr-sp_prot-phosphatase"/>
</dbReference>
<dbReference type="PRINTS" id="PR00114">
    <property type="entry name" value="STPHPHTASE"/>
</dbReference>
<accession>A0AAW0U605</accession>
<protein>
    <recommendedName>
        <fullName evidence="3">Serine/threonine-protein phosphatase</fullName>
        <ecNumber evidence="3">3.1.3.16</ecNumber>
    </recommendedName>
</protein>
<dbReference type="InterPro" id="IPR002048">
    <property type="entry name" value="EF_hand_dom"/>
</dbReference>
<evidence type="ECO:0000313" key="6">
    <source>
        <dbReference type="EMBL" id="KAK8395502.1"/>
    </source>
</evidence>
<name>A0AAW0U605_SCYPA</name>
<dbReference type="GO" id="GO:0005509">
    <property type="term" value="F:calcium ion binding"/>
    <property type="evidence" value="ECO:0007669"/>
    <property type="project" value="InterPro"/>
</dbReference>
<sequence>MEEVGSSSGRVVAPPWDSLLPDVLSALVYLQEPDGGVQALVCVEGGAVRLPRRKIGHDYNAGTSAQSRDTPLPQLAQSIAAAAAGIPPPPRWTPQLLHLSKVFDPIMKRHYHHYVFAFPLDAATWSKVEERSVRQKVSLEKLKTSPVERREVVWLVERIARRVVGAHVREVSVGQLWQEMDQAQCEEELLRSPGFKEQDMELISGAFVRCSYPYATVCLEDVKQLLGDLGWQDREQDVFRALDRQRTGELSHVDFVHGLVAMDPMTPHGKRPGEIRSWYIFRYYDRDSNGVLEEEDIHNLVTDMAKLQGQDISVSAIAERTKTALEIFAASEDNSVVPEGFLSAIGTLQFRGTSLLFRASTAIIPYLVCKFGVVSPHRKSPLRDSPKGQSSPRTLKRIKRDLGTSLTTRHTDSIKNCTEEEKSSQMEVDQSNNNSQVSIPLSDGAFQSPGSRRYTLAQHTVKVRRSGQIIDTQLLLDMERAGEVSDTGFDVEKTSEASQLATDKAALVSIDKPARHFDRYLSVDAFNTKSLPNEMVAALRFFEHNRKDKPALHWGEVDLVKLGQYIISLCAAIRCIFEGEPRMLVLSSPCYVLGDLHGNYRDLICFEKALWRIGPHLTPSNFLFLGDYVDRGEYGVEVVAYLFAQKLQAPTKFFMLRGNHEVRDIQKQFTFYNECLVKFGESLGHNVWEAVNNAFDHMPLAAVIDDQVFCIHGGIPNIPGNLSEMEKIPCPLRNPEVESDVAWQVMWNDPIAPDEMTESVIEELSQNNGFAHNTKRNTACVFNRKAFTNFLQKNGITHVVRAHEVKQSGFEVQQGGQLLTVFSSSHYCGGSNEAACILLDNRRIRAIRIDTS</sequence>
<feature type="compositionally biased region" description="Polar residues" evidence="4">
    <location>
        <begin position="425"/>
        <end position="436"/>
    </location>
</feature>
<keyword evidence="7" id="KW-1185">Reference proteome</keyword>
<feature type="region of interest" description="Disordered" evidence="4">
    <location>
        <begin position="377"/>
        <end position="436"/>
    </location>
</feature>
<dbReference type="PANTHER" id="PTHR11668">
    <property type="entry name" value="SERINE/THREONINE PROTEIN PHOSPHATASE"/>
    <property type="match status" value="1"/>
</dbReference>
<comment type="caution">
    <text evidence="6">The sequence shown here is derived from an EMBL/GenBank/DDBJ whole genome shotgun (WGS) entry which is preliminary data.</text>
</comment>
<comment type="catalytic activity">
    <reaction evidence="3">
        <text>O-phospho-L-threonyl-[protein] + H2O = L-threonyl-[protein] + phosphate</text>
        <dbReference type="Rhea" id="RHEA:47004"/>
        <dbReference type="Rhea" id="RHEA-COMP:11060"/>
        <dbReference type="Rhea" id="RHEA-COMP:11605"/>
        <dbReference type="ChEBI" id="CHEBI:15377"/>
        <dbReference type="ChEBI" id="CHEBI:30013"/>
        <dbReference type="ChEBI" id="CHEBI:43474"/>
        <dbReference type="ChEBI" id="CHEBI:61977"/>
        <dbReference type="EC" id="3.1.3.16"/>
    </reaction>
</comment>
<evidence type="ECO:0000259" key="5">
    <source>
        <dbReference type="PROSITE" id="PS50222"/>
    </source>
</evidence>
<dbReference type="InterPro" id="IPR018247">
    <property type="entry name" value="EF_Hand_1_Ca_BS"/>
</dbReference>
<feature type="compositionally biased region" description="Basic and acidic residues" evidence="4">
    <location>
        <begin position="409"/>
        <end position="424"/>
    </location>
</feature>
<dbReference type="AlphaFoldDB" id="A0AAW0U605"/>
<dbReference type="CDD" id="cd00144">
    <property type="entry name" value="MPP_PPP_family"/>
    <property type="match status" value="1"/>
</dbReference>